<feature type="region of interest" description="Disordered" evidence="13">
    <location>
        <begin position="177"/>
        <end position="329"/>
    </location>
</feature>
<evidence type="ECO:0000256" key="8">
    <source>
        <dbReference type="ARBA" id="ARBA00023098"/>
    </source>
</evidence>
<dbReference type="GO" id="GO:0106245">
    <property type="term" value="F:L-serine-phosphatidylethanolamine phosphatidyltransferase activity"/>
    <property type="evidence" value="ECO:0007669"/>
    <property type="project" value="InterPro"/>
</dbReference>
<evidence type="ECO:0000256" key="5">
    <source>
        <dbReference type="ARBA" id="ARBA00022692"/>
    </source>
</evidence>
<comment type="caution">
    <text evidence="15">The sequence shown here is derived from an EMBL/GenBank/DDBJ whole genome shotgun (WGS) entry which is preliminary data.</text>
</comment>
<keyword evidence="11" id="KW-1208">Phospholipid metabolism</keyword>
<evidence type="ECO:0000256" key="1">
    <source>
        <dbReference type="ARBA" id="ARBA00004477"/>
    </source>
</evidence>
<comment type="subcellular location">
    <subcellularLocation>
        <location evidence="1">Endoplasmic reticulum membrane</location>
        <topology evidence="1">Multi-pass membrane protein</topology>
    </subcellularLocation>
</comment>
<keyword evidence="5 14" id="KW-0812">Transmembrane</keyword>
<keyword evidence="3" id="KW-0444">Lipid biosynthesis</keyword>
<evidence type="ECO:0000256" key="7">
    <source>
        <dbReference type="ARBA" id="ARBA00022989"/>
    </source>
</evidence>
<keyword evidence="9 14" id="KW-0472">Membrane</keyword>
<dbReference type="GeneID" id="94432421"/>
<evidence type="ECO:0000256" key="12">
    <source>
        <dbReference type="ARBA" id="ARBA00025707"/>
    </source>
</evidence>
<accession>A0A2C6KKC2</accession>
<organism evidence="15 16">
    <name type="scientific">Cystoisospora suis</name>
    <dbReference type="NCBI Taxonomy" id="483139"/>
    <lineage>
        <taxon>Eukaryota</taxon>
        <taxon>Sar</taxon>
        <taxon>Alveolata</taxon>
        <taxon>Apicomplexa</taxon>
        <taxon>Conoidasida</taxon>
        <taxon>Coccidia</taxon>
        <taxon>Eucoccidiorida</taxon>
        <taxon>Eimeriorina</taxon>
        <taxon>Sarcocystidae</taxon>
        <taxon>Cystoisospora</taxon>
    </lineage>
</organism>
<comment type="pathway">
    <text evidence="2">Lipid metabolism.</text>
</comment>
<dbReference type="OrthoDB" id="10265393at2759"/>
<reference evidence="15 16" key="1">
    <citation type="journal article" date="2017" name="Int. J. Parasitol.">
        <title>The genome of the protozoan parasite Cystoisospora suis and a reverse vaccinology approach to identify vaccine candidates.</title>
        <authorList>
            <person name="Palmieri N."/>
            <person name="Shrestha A."/>
            <person name="Ruttkowski B."/>
            <person name="Beck T."/>
            <person name="Vogl C."/>
            <person name="Tomley F."/>
            <person name="Blake D.P."/>
            <person name="Joachim A."/>
        </authorList>
    </citation>
    <scope>NUCLEOTIDE SEQUENCE [LARGE SCALE GENOMIC DNA]</scope>
    <source>
        <strain evidence="15 16">Wien I</strain>
    </source>
</reference>
<feature type="compositionally biased region" description="Polar residues" evidence="13">
    <location>
        <begin position="9"/>
        <end position="18"/>
    </location>
</feature>
<dbReference type="Proteomes" id="UP000221165">
    <property type="component" value="Unassembled WGS sequence"/>
</dbReference>
<sequence>MMTGDKTAARSSPKTAFSRNGERGRDNGSQVLDREKVKAGFSLPSSDAEGGIKTPLYGHDSKAYHTRSCPNHLSDSSPSVLSSEGGLRSPKSCGVCCGCYSSEQPMKKSSLETGGEHPSAALVYREHAAHYTHKFRADIDYTSRERPRQVLWGTVLIVLLFLIGFYDELFSSSFFQSPTGVRTPQSSGAGKMTREDSHRIDNQDQNGVLKSGRSEEEGGEFTKGEQEKDTPNKEARAKEILRGKETVGTKKGEFSASVEEGEGEEGGEKSSSGQTPSEKMSEDEEYCKRFSQDSKCSPTLLSSSPSSPSSFLDDPRSPSIGSQHASSSETAVQTGVAPSLFSALFMSSSSSSSSPPSHSEMFYRHSTSMKRVVLALLVLVCLYCFLQSKDGLLVRPHPGFWRVVHGVCLVHLLVMVVLLVVNEETGGLLLEYLFPEISGKRHSVFSGTLVMDCRINFETLQRQIRSVWFISHVVGWLCKMMILRHWGFCLLYSLAFELGELSFHWLVPELCECWWDSIFIDAILSNVSGMLLGAAIMKLSCIYQYDWLGCHPLCKKVCITFTPFTSENYDWSFFKTPRHLFLAILLLLMCLFLELNVFFLMAVLGIPATHYINPLRTVYLSLLGASAAAEHYEYTMYSRERIGHNEWLLAIILCIEVLVCMKYGKSKFPRFIPPLEIFLPWVIALSLLSIWCYCYFTTISLRSGIKNEETRKGEEAEEKKNAQNQGHHLSHEDKHTEEKYDNAGSKKRGVQRLHGDSPGKREEEDHLNSVLHGEDKVRRMKLDDKERTSSRPHDWTDRFKLLILTMPPQACFLPLLYLMKFYFYDFVQLEREL</sequence>
<dbReference type="AlphaFoldDB" id="A0A2C6KKC2"/>
<evidence type="ECO:0000256" key="9">
    <source>
        <dbReference type="ARBA" id="ARBA00023136"/>
    </source>
</evidence>
<evidence type="ECO:0000256" key="11">
    <source>
        <dbReference type="ARBA" id="ARBA00023264"/>
    </source>
</evidence>
<dbReference type="GO" id="GO:0005789">
    <property type="term" value="C:endoplasmic reticulum membrane"/>
    <property type="evidence" value="ECO:0007669"/>
    <property type="project" value="UniProtKB-SubCell"/>
</dbReference>
<evidence type="ECO:0000256" key="6">
    <source>
        <dbReference type="ARBA" id="ARBA00022824"/>
    </source>
</evidence>
<feature type="compositionally biased region" description="Basic and acidic residues" evidence="13">
    <location>
        <begin position="712"/>
        <end position="721"/>
    </location>
</feature>
<feature type="compositionally biased region" description="Basic and acidic residues" evidence="13">
    <location>
        <begin position="212"/>
        <end position="253"/>
    </location>
</feature>
<feature type="transmembrane region" description="Helical" evidence="14">
    <location>
        <begin position="580"/>
        <end position="606"/>
    </location>
</feature>
<dbReference type="PANTHER" id="PTHR15362">
    <property type="entry name" value="PHOSPHATIDYLINOSITOL SYNTHASE"/>
    <property type="match status" value="1"/>
</dbReference>
<proteinExistence type="predicted"/>
<keyword evidence="8" id="KW-0443">Lipid metabolism</keyword>
<dbReference type="InterPro" id="IPR004277">
    <property type="entry name" value="PSS"/>
</dbReference>
<evidence type="ECO:0000313" key="16">
    <source>
        <dbReference type="Proteomes" id="UP000221165"/>
    </source>
</evidence>
<dbReference type="PANTHER" id="PTHR15362:SF7">
    <property type="entry name" value="PHOSPHATIDYLSERINE SYNTHASE 2"/>
    <property type="match status" value="1"/>
</dbReference>
<keyword evidence="6" id="KW-0256">Endoplasmic reticulum</keyword>
<feature type="compositionally biased region" description="Basic and acidic residues" evidence="13">
    <location>
        <begin position="753"/>
        <end position="770"/>
    </location>
</feature>
<keyword evidence="4" id="KW-0808">Transferase</keyword>
<name>A0A2C6KKC2_9APIC</name>
<feature type="compositionally biased region" description="Polar residues" evidence="13">
    <location>
        <begin position="320"/>
        <end position="329"/>
    </location>
</feature>
<feature type="compositionally biased region" description="Basic and acidic residues" evidence="13">
    <location>
        <begin position="20"/>
        <end position="38"/>
    </location>
</feature>
<feature type="transmembrane region" description="Helical" evidence="14">
    <location>
        <begin position="486"/>
        <end position="506"/>
    </location>
</feature>
<evidence type="ECO:0000256" key="2">
    <source>
        <dbReference type="ARBA" id="ARBA00005189"/>
    </source>
</evidence>
<feature type="compositionally biased region" description="Low complexity" evidence="13">
    <location>
        <begin position="293"/>
        <end position="312"/>
    </location>
</feature>
<dbReference type="RefSeq" id="XP_067918813.1">
    <property type="nucleotide sequence ID" value="XM_068069210.1"/>
</dbReference>
<feature type="transmembrane region" description="Helical" evidence="14">
    <location>
        <begin position="518"/>
        <end position="537"/>
    </location>
</feature>
<feature type="region of interest" description="Disordered" evidence="13">
    <location>
        <begin position="712"/>
        <end position="770"/>
    </location>
</feature>
<gene>
    <name evidence="15" type="ORF">CSUI_009091</name>
</gene>
<feature type="compositionally biased region" description="Basic and acidic residues" evidence="13">
    <location>
        <begin position="192"/>
        <end position="202"/>
    </location>
</feature>
<dbReference type="GO" id="GO:0006659">
    <property type="term" value="P:phosphatidylserine biosynthetic process"/>
    <property type="evidence" value="ECO:0007669"/>
    <property type="project" value="InterPro"/>
</dbReference>
<feature type="transmembrane region" description="Helical" evidence="14">
    <location>
        <begin position="677"/>
        <end position="696"/>
    </location>
</feature>
<keyword evidence="16" id="KW-1185">Reference proteome</keyword>
<evidence type="ECO:0000256" key="3">
    <source>
        <dbReference type="ARBA" id="ARBA00022516"/>
    </source>
</evidence>
<evidence type="ECO:0000256" key="10">
    <source>
        <dbReference type="ARBA" id="ARBA00023209"/>
    </source>
</evidence>
<protein>
    <submittedName>
        <fullName evidence="15">Phosphatidylserine synthase</fullName>
    </submittedName>
</protein>
<keyword evidence="7 14" id="KW-1133">Transmembrane helix</keyword>
<feature type="region of interest" description="Disordered" evidence="13">
    <location>
        <begin position="1"/>
        <end position="54"/>
    </location>
</feature>
<feature type="transmembrane region" description="Helical" evidence="14">
    <location>
        <begin position="400"/>
        <end position="421"/>
    </location>
</feature>
<evidence type="ECO:0000256" key="13">
    <source>
        <dbReference type="SAM" id="MobiDB-lite"/>
    </source>
</evidence>
<feature type="compositionally biased region" description="Low complexity" evidence="13">
    <location>
        <begin position="74"/>
        <end position="83"/>
    </location>
</feature>
<feature type="transmembrane region" description="Helical" evidence="14">
    <location>
        <begin position="801"/>
        <end position="823"/>
    </location>
</feature>
<evidence type="ECO:0000256" key="4">
    <source>
        <dbReference type="ARBA" id="ARBA00022679"/>
    </source>
</evidence>
<feature type="transmembrane region" description="Helical" evidence="14">
    <location>
        <begin position="150"/>
        <end position="166"/>
    </location>
</feature>
<feature type="region of interest" description="Disordered" evidence="13">
    <location>
        <begin position="68"/>
        <end position="87"/>
    </location>
</feature>
<dbReference type="Pfam" id="PF03034">
    <property type="entry name" value="PSS"/>
    <property type="match status" value="1"/>
</dbReference>
<dbReference type="EMBL" id="MIGC01005283">
    <property type="protein sequence ID" value="PHJ17088.1"/>
    <property type="molecule type" value="Genomic_DNA"/>
</dbReference>
<feature type="compositionally biased region" description="Basic and acidic residues" evidence="13">
    <location>
        <begin position="729"/>
        <end position="741"/>
    </location>
</feature>
<evidence type="ECO:0000256" key="14">
    <source>
        <dbReference type="SAM" id="Phobius"/>
    </source>
</evidence>
<dbReference type="VEuPathDB" id="ToxoDB:CSUI_009091"/>
<comment type="pathway">
    <text evidence="12">Phospholipid metabolism.</text>
</comment>
<keyword evidence="10" id="KW-0594">Phospholipid biosynthesis</keyword>
<evidence type="ECO:0000313" key="15">
    <source>
        <dbReference type="EMBL" id="PHJ17088.1"/>
    </source>
</evidence>
<feature type="compositionally biased region" description="Polar residues" evidence="13">
    <location>
        <begin position="177"/>
        <end position="188"/>
    </location>
</feature>
<feature type="transmembrane region" description="Helical" evidence="14">
    <location>
        <begin position="371"/>
        <end position="388"/>
    </location>
</feature>